<evidence type="ECO:0000313" key="5">
    <source>
        <dbReference type="Proteomes" id="UP000601435"/>
    </source>
</evidence>
<dbReference type="PANTHER" id="PTHR24173">
    <property type="entry name" value="ANKYRIN REPEAT CONTAINING"/>
    <property type="match status" value="1"/>
</dbReference>
<dbReference type="PANTHER" id="PTHR24173:SF83">
    <property type="entry name" value="SOCS BOX DOMAIN-CONTAINING PROTEIN"/>
    <property type="match status" value="1"/>
</dbReference>
<dbReference type="PROSITE" id="PS50088">
    <property type="entry name" value="ANK_REPEAT"/>
    <property type="match status" value="3"/>
</dbReference>
<accession>A0A812LHM3</accession>
<feature type="repeat" description="ANK" evidence="3">
    <location>
        <begin position="217"/>
        <end position="249"/>
    </location>
</feature>
<feature type="repeat" description="ANK" evidence="3">
    <location>
        <begin position="141"/>
        <end position="173"/>
    </location>
</feature>
<keyword evidence="5" id="KW-1185">Reference proteome</keyword>
<dbReference type="InterPro" id="IPR002110">
    <property type="entry name" value="Ankyrin_rpt"/>
</dbReference>
<keyword evidence="2 3" id="KW-0040">ANK repeat</keyword>
<reference evidence="4" key="1">
    <citation type="submission" date="2021-02" db="EMBL/GenBank/DDBJ databases">
        <authorList>
            <person name="Dougan E. K."/>
            <person name="Rhodes N."/>
            <person name="Thang M."/>
            <person name="Chan C."/>
        </authorList>
    </citation>
    <scope>NUCLEOTIDE SEQUENCE</scope>
</reference>
<dbReference type="PROSITE" id="PS50297">
    <property type="entry name" value="ANK_REP_REGION"/>
    <property type="match status" value="1"/>
</dbReference>
<evidence type="ECO:0000256" key="3">
    <source>
        <dbReference type="PROSITE-ProRule" id="PRU00023"/>
    </source>
</evidence>
<gene>
    <name evidence="4" type="primary">Asb14</name>
    <name evidence="4" type="ORF">SNEC2469_LOCUS4439</name>
</gene>
<evidence type="ECO:0000256" key="2">
    <source>
        <dbReference type="ARBA" id="ARBA00023043"/>
    </source>
</evidence>
<dbReference type="Pfam" id="PF00023">
    <property type="entry name" value="Ank"/>
    <property type="match status" value="1"/>
</dbReference>
<dbReference type="EMBL" id="CAJNJA010008962">
    <property type="protein sequence ID" value="CAE7241899.1"/>
    <property type="molecule type" value="Genomic_DNA"/>
</dbReference>
<evidence type="ECO:0000313" key="4">
    <source>
        <dbReference type="EMBL" id="CAE7241899.1"/>
    </source>
</evidence>
<dbReference type="Proteomes" id="UP000601435">
    <property type="component" value="Unassembled WGS sequence"/>
</dbReference>
<dbReference type="OrthoDB" id="436259at2759"/>
<keyword evidence="1" id="KW-0677">Repeat</keyword>
<feature type="repeat" description="ANK" evidence="3">
    <location>
        <begin position="346"/>
        <end position="378"/>
    </location>
</feature>
<dbReference type="AlphaFoldDB" id="A0A812LHM3"/>
<dbReference type="Gene3D" id="1.25.40.20">
    <property type="entry name" value="Ankyrin repeat-containing domain"/>
    <property type="match status" value="2"/>
</dbReference>
<sequence length="1097" mass="117049">MTRWSSRGWCRLELVVRHLSKRASIAIEVQSAQRQILASMFDWVVKPVGEGLFTVKEDAQNVGQVLKSLVREKLLGYLSAGMLHNYRTILNLQSVIFRNLDMAPIVDIVPGFSSTSSDPCVFFQEEFMYQNGFTSMARDSTGWTPLCYAALAGSPLLISALLEGRADVNDKLKLRGEQLVNLGHNTSVLSICAFLKHNEAMNVLLAARADIGAKDSYGGTAMHRASSGNNQEGIQLLLAHGASATVPAMTGHLPFLFTIHGGPGGMAVLKELLPFTPQPDIAHCLNAVFLLGGGDPAVVATLIAAGADVNSQKHKQHTILDLLMKYYKMRHRWRASTLSAYAYHCHGATPLMLSIITCSFEAAAVLIAAGARTDQMNSRGCRAIDFARQVSAPAYIHEGLQGNPAACVSEVLSLVLASAAFLASLLQEDSTAVDHPGLPKEKLWRLLGSRGTCPGFTDDSFVAFASDPAFRFHIWARQQRFFDRLLRGLTKTAVTLPSVQDLGGPGTMLGPFLPPSASSTGCTRLVVCDGKQTCRVVDVGRLHEEQVEIDRYCSKRLLRSSVGAHPLAVTTSWPLNEVPHCCAAGGIVASRPAPGTGVLPRSSVTLQWLELPEFGRFRGSLGGLQRNEAGDEKAEASCYSPALKPRSPSLASAKTSPVLCRQKSPTMKASPSAAPQNDAVPTRTSVLQEQLLAAVSEVCESAPACVIVEGAWPLHGRQVLLTVREVIASSPSTGPLKSPSFRASASPKGLLAEAMRGAPLAPLELPPQAAAAAAQLPKAEDQACQGVRRWLQVWDLAEAPCKEVALEPRACMAVGSQVTCIDTLKLSCADGGAAPLLLYGARCGSVCLQSLEQVPESRASWAVEANFGTLVEVLLRPGSQKESTADVLVVVAQEHGVFLGHASAAKRNPSVGTLTRALPNKEIAASLNVASLQPVGASGFAVCSPKHVYAFQAEAGTAALVVVVELPGIPVRHFYVTPYEFFAVLAGEGSHKRRTVCCLWPTVGESKATHACASAVNLYARVRGSGTTELLETTAVAMDLSKVLLPRARAFSVSLTTVQRLRVSSIGCVSSLNLKARCWHRHHGVELLSGPRVKLSC</sequence>
<dbReference type="SUPFAM" id="SSF48403">
    <property type="entry name" value="Ankyrin repeat"/>
    <property type="match status" value="1"/>
</dbReference>
<name>A0A812LHM3_9DINO</name>
<dbReference type="SMART" id="SM00248">
    <property type="entry name" value="ANK"/>
    <property type="match status" value="5"/>
</dbReference>
<comment type="caution">
    <text evidence="4">The sequence shown here is derived from an EMBL/GenBank/DDBJ whole genome shotgun (WGS) entry which is preliminary data.</text>
</comment>
<proteinExistence type="predicted"/>
<evidence type="ECO:0000256" key="1">
    <source>
        <dbReference type="ARBA" id="ARBA00022737"/>
    </source>
</evidence>
<dbReference type="InterPro" id="IPR036770">
    <property type="entry name" value="Ankyrin_rpt-contain_sf"/>
</dbReference>
<organism evidence="4 5">
    <name type="scientific">Symbiodinium necroappetens</name>
    <dbReference type="NCBI Taxonomy" id="1628268"/>
    <lineage>
        <taxon>Eukaryota</taxon>
        <taxon>Sar</taxon>
        <taxon>Alveolata</taxon>
        <taxon>Dinophyceae</taxon>
        <taxon>Suessiales</taxon>
        <taxon>Symbiodiniaceae</taxon>
        <taxon>Symbiodinium</taxon>
    </lineage>
</organism>
<protein>
    <submittedName>
        <fullName evidence="4">Asb14 protein</fullName>
    </submittedName>
</protein>